<evidence type="ECO:0000313" key="3">
    <source>
        <dbReference type="Proteomes" id="UP000054565"/>
    </source>
</evidence>
<organism evidence="2 3">
    <name type="scientific">Coccidioides immitis RMSCC 2394</name>
    <dbReference type="NCBI Taxonomy" id="404692"/>
    <lineage>
        <taxon>Eukaryota</taxon>
        <taxon>Fungi</taxon>
        <taxon>Dikarya</taxon>
        <taxon>Ascomycota</taxon>
        <taxon>Pezizomycotina</taxon>
        <taxon>Eurotiomycetes</taxon>
        <taxon>Eurotiomycetidae</taxon>
        <taxon>Onygenales</taxon>
        <taxon>Onygenaceae</taxon>
        <taxon>Coccidioides</taxon>
    </lineage>
</organism>
<dbReference type="InterPro" id="IPR036188">
    <property type="entry name" value="FAD/NAD-bd_sf"/>
</dbReference>
<sequence>MAPLFSFLKRLLAEVARLFSQYSKRFLLSMMHTSARSPIASSRTPYRVLVAGGSYAGLSATLNLLDLCHGNPTRFSAARSPEVATSSNERLPVQITIVDERDGYYHLIGAPLVFASQDYALKAWKKFQDIPALQTPEVKCVQGRVIAVDPESKTATVLEAATNNEVEEKYDYFVAATGLSRSWPSAPQSLTREEYLLETRKHIKLLENAREKIVIIGGGAVGVEMAAELKLAQPDKCVTLIHSRPKLLSSEPLPDDYRDNVFSLLQESGVETIMNSRVLEIAPEMRSGFAPSTTLKLEDGRTIKASHVVSAISRYRPTSSYLPSEAVNEDGYVKITPRLNLATNIANAKYHFAAGDIALWSGIKRAGAAMHQGHYAAINIYQQICSDLFAKTPKFVELDQAPPVICIAIGKQAASWSEEDGTLSGTDVLNLYFNDDLGYNICWNYMKLGEPPITE</sequence>
<dbReference type="PRINTS" id="PR00411">
    <property type="entry name" value="PNDRDTASEI"/>
</dbReference>
<dbReference type="PANTHER" id="PTHR43735:SF24">
    <property type="entry name" value="NUCLEOTIDE-DISULPHIDE OXIDOREDUCTASE AMID-LIKE, PUTATIVE (AFU_ORTHOLOGUE AFUA_1G17180)-RELATED"/>
    <property type="match status" value="1"/>
</dbReference>
<evidence type="ECO:0000313" key="2">
    <source>
        <dbReference type="EMBL" id="KMP01389.1"/>
    </source>
</evidence>
<dbReference type="EMBL" id="DS028093">
    <property type="protein sequence ID" value="KMP01389.1"/>
    <property type="molecule type" value="Genomic_DNA"/>
</dbReference>
<dbReference type="PANTHER" id="PTHR43735">
    <property type="entry name" value="APOPTOSIS-INDUCING FACTOR 1"/>
    <property type="match status" value="1"/>
</dbReference>
<name>A0A0J6Y2Z7_COCIT</name>
<dbReference type="GO" id="GO:0050660">
    <property type="term" value="F:flavin adenine dinucleotide binding"/>
    <property type="evidence" value="ECO:0007669"/>
    <property type="project" value="TreeGrafter"/>
</dbReference>
<dbReference type="Gene3D" id="3.50.50.100">
    <property type="match status" value="1"/>
</dbReference>
<dbReference type="STRING" id="404692.A0A0J6Y2Z7"/>
<proteinExistence type="predicted"/>
<dbReference type="OrthoDB" id="202203at2759"/>
<dbReference type="GO" id="GO:0005737">
    <property type="term" value="C:cytoplasm"/>
    <property type="evidence" value="ECO:0007669"/>
    <property type="project" value="TreeGrafter"/>
</dbReference>
<dbReference type="Pfam" id="PF07992">
    <property type="entry name" value="Pyr_redox_2"/>
    <property type="match status" value="1"/>
</dbReference>
<protein>
    <recommendedName>
        <fullName evidence="1">FAD/NAD(P)-binding domain-containing protein</fullName>
    </recommendedName>
</protein>
<dbReference type="SUPFAM" id="SSF51905">
    <property type="entry name" value="FAD/NAD(P)-binding domain"/>
    <property type="match status" value="1"/>
</dbReference>
<dbReference type="InterPro" id="IPR023753">
    <property type="entry name" value="FAD/NAD-binding_dom"/>
</dbReference>
<evidence type="ECO:0000259" key="1">
    <source>
        <dbReference type="Pfam" id="PF07992"/>
    </source>
</evidence>
<dbReference type="GO" id="GO:0004174">
    <property type="term" value="F:electron-transferring-flavoprotein dehydrogenase activity"/>
    <property type="evidence" value="ECO:0007669"/>
    <property type="project" value="TreeGrafter"/>
</dbReference>
<feature type="domain" description="FAD/NAD(P)-binding" evidence="1">
    <location>
        <begin position="46"/>
        <end position="373"/>
    </location>
</feature>
<dbReference type="AlphaFoldDB" id="A0A0J6Y2Z7"/>
<gene>
    <name evidence="2" type="ORF">CIRG_01529</name>
</gene>
<accession>A0A0J6Y2Z7</accession>
<dbReference type="Proteomes" id="UP000054565">
    <property type="component" value="Unassembled WGS sequence"/>
</dbReference>
<reference evidence="3" key="1">
    <citation type="journal article" date="2010" name="Genome Res.">
        <title>Population genomic sequencing of Coccidioides fungi reveals recent hybridization and transposon control.</title>
        <authorList>
            <person name="Neafsey D.E."/>
            <person name="Barker B.M."/>
            <person name="Sharpton T.J."/>
            <person name="Stajich J.E."/>
            <person name="Park D.J."/>
            <person name="Whiston E."/>
            <person name="Hung C.-Y."/>
            <person name="McMahan C."/>
            <person name="White J."/>
            <person name="Sykes S."/>
            <person name="Heiman D."/>
            <person name="Young S."/>
            <person name="Zeng Q."/>
            <person name="Abouelleil A."/>
            <person name="Aftuck L."/>
            <person name="Bessette D."/>
            <person name="Brown A."/>
            <person name="FitzGerald M."/>
            <person name="Lui A."/>
            <person name="Macdonald J.P."/>
            <person name="Priest M."/>
            <person name="Orbach M.J."/>
            <person name="Galgiani J.N."/>
            <person name="Kirkland T.N."/>
            <person name="Cole G.T."/>
            <person name="Birren B.W."/>
            <person name="Henn M.R."/>
            <person name="Taylor J.W."/>
            <person name="Rounsley S.D."/>
        </authorList>
    </citation>
    <scope>NUCLEOTIDE SEQUENCE [LARGE SCALE GENOMIC DNA]</scope>
    <source>
        <strain evidence="3">RMSCC 2394</strain>
    </source>
</reference>
<dbReference type="PRINTS" id="PR00368">
    <property type="entry name" value="FADPNR"/>
</dbReference>